<proteinExistence type="predicted"/>
<dbReference type="Pfam" id="PF17963">
    <property type="entry name" value="Big_9"/>
    <property type="match status" value="3"/>
</dbReference>
<feature type="region of interest" description="Disordered" evidence="1">
    <location>
        <begin position="112"/>
        <end position="139"/>
    </location>
</feature>
<evidence type="ECO:0000313" key="2">
    <source>
        <dbReference type="EMBL" id="QAY72131.1"/>
    </source>
</evidence>
<dbReference type="SUPFAM" id="SSF50969">
    <property type="entry name" value="YVTN repeat-like/Quinoprotein amine dehydrogenase"/>
    <property type="match status" value="1"/>
</dbReference>
<accession>A0A4V0YGR5</accession>
<feature type="region of interest" description="Disordered" evidence="1">
    <location>
        <begin position="1985"/>
        <end position="2012"/>
    </location>
</feature>
<dbReference type="Proteomes" id="UP000291259">
    <property type="component" value="Chromosome"/>
</dbReference>
<dbReference type="KEGG" id="agf:ET445_01060"/>
<dbReference type="InterPro" id="IPR011044">
    <property type="entry name" value="Quino_amine_DH_bsu"/>
</dbReference>
<reference evidence="2 3" key="1">
    <citation type="submission" date="2019-01" db="EMBL/GenBank/DDBJ databases">
        <title>Genome sequencing of strain FW100M-8.</title>
        <authorList>
            <person name="Heo J."/>
            <person name="Kim S.-J."/>
            <person name="Kim J.-S."/>
            <person name="Hong S.-B."/>
            <person name="Kwon S.-W."/>
        </authorList>
    </citation>
    <scope>NUCLEOTIDE SEQUENCE [LARGE SCALE GENOMIC DNA]</scope>
    <source>
        <strain evidence="2 3">FW100M-8</strain>
    </source>
</reference>
<dbReference type="EMBL" id="CP035491">
    <property type="protein sequence ID" value="QAY72131.1"/>
    <property type="molecule type" value="Genomic_DNA"/>
</dbReference>
<feature type="compositionally biased region" description="Low complexity" evidence="1">
    <location>
        <begin position="112"/>
        <end position="132"/>
    </location>
</feature>
<feature type="region of interest" description="Disordered" evidence="1">
    <location>
        <begin position="1259"/>
        <end position="1279"/>
    </location>
</feature>
<evidence type="ECO:0000313" key="3">
    <source>
        <dbReference type="Proteomes" id="UP000291259"/>
    </source>
</evidence>
<protein>
    <recommendedName>
        <fullName evidence="4">Tandem-95 repeat protein</fullName>
    </recommendedName>
</protein>
<organism evidence="2 3">
    <name type="scientific">Agromyces protaetiae</name>
    <dbReference type="NCBI Taxonomy" id="2509455"/>
    <lineage>
        <taxon>Bacteria</taxon>
        <taxon>Bacillati</taxon>
        <taxon>Actinomycetota</taxon>
        <taxon>Actinomycetes</taxon>
        <taxon>Micrococcales</taxon>
        <taxon>Microbacteriaceae</taxon>
        <taxon>Agromyces</taxon>
    </lineage>
</organism>
<evidence type="ECO:0000256" key="1">
    <source>
        <dbReference type="SAM" id="MobiDB-lite"/>
    </source>
</evidence>
<sequence length="2012" mass="206533">MARTTERRLPRRGTITAAVAAIAVVGTVAGFAIASTGYQSQEVPRLEPSVWVTRDDGRYARVNTDLAELDTVRTVDEPSGVAQAGSETVVFSGGLRERWTIDPSDPVDLIEAAPDGAAGPAQADAEAPGAEPTPEGTRDIASAGDYLVYRSDSGRVSVGTIRDGSATVVDPYTAEASETGEEAEKAYAATGAAVDAEGHVVVYSAVEGAVRRYDATTGEFVGEPVELADAPETSARVELAIVGHRWVLVEPGADRVWIEGRDAPSKVDVSADAVIQESSLVGDGALVADSAGLVEIDLDSARAERIVTADGVPATPVIVGGDAFAAWLGEADGVMWSRSGGEVALAPPADAFSQTDAISPVFRTNGARAVLNETATGLVWTAPDARLVPFAQWTVDDDDDQADGTIVVDDVAEQKPPTAVADSFGVRAGQLVTLPVLLNDHDPNRSDVLTVAGGSVTALSDPGFGDVSIVTNSQALAVRVAAGAGSATFQYAVTDGKGRSEPATVTLTVVPDGENSAPVWCGVEECLQVWPTPTVLPGGTAIVSVLDAWVDPDGDSFVLSDAHAAEPGAPVSVVPRADGRIAVRHSDPNADDARIPVVVTVIDAHGATAEKTFEVVISSSSAIAAAGVAVTAGAGETVVVDVAEHVSGGSGAYRLADAIDPVAGASGLTVTPNAAAGEVELSAPEPGEYAVTYTVVDTLSQAEKSATIRLTVVDRAAPLAVAPLTAFVRPGEDTTLDVLHAVQNPTGRVLLLSEATSSSGDLNVGIVGASQLRIAIAGGRAPGDARALIGRVRVAITDGNGASVVGAVDVFLSGDAGDESPIALPDTATARAGSLTDIPVLANDVSPRGARLVVGQEIVGSGTDGELVFATGDTVRYLAPKTPGVYRVTYGVALESDPSRTDHAIVTVTVLPAGANRPPKPSALSARVLSGQTIEIPVPVHGVDPDGDRVVLTAVAQPQVGSGTASIGAEGDTVLYRAPAQGVPGGQVAFEYSVRDAEGESASALVRIGVLNAELSDAAPVTFSDYVRVTRGAATPLTIAPLANDRDPALAALELVSVVPNAPVGTPEFERLDALIDPDTSLADGRVLLRAGDVTGTNSYVYTARSLATSSTAQGLIVVSVAEEVGVDHPTVSDTVVTARNRSDFQSTGLDVVTGRVEWVTGDLGSLKLELWGAAASRYRVDGWRVSGKLPSQGEVVPFRVHTADDSVSAYGILRIPAFDDLPIQLSGDAEPVSVGEEKSKTFDVRELLDLSPDDRIQVGDGPYTVQRQNSSCKTAGAGKGEYQAGREAPWTDTCLVPVRLQGQDRWSSIAVPIAVEPKDPQAQFTAISRTIAPGTAEQVALYDDMTTWEGGRVGDRSKLDYRVSYGGSSFLMTQNGDHVSFEARADAVPGTRETAAVSVSSFGGITATITLVVGVAAPDAPRGAVFTSECKVTAGDCTISVVGLSGEYDPFAGKTGSGLKLVSVGAGGGGVRCDVASVSAAGERAITARFAGGQEAFGGTCVVPYTVKDAQGRTGGGTVTIDVQGYPQRPASISTFGYTGDSVTLEVSLGEASKAHPAVTGVVIARDGRPADAACSLALSGVYRCVVGGLENGAKSQFTARAVNSIGESLETSAVTSWAYRAPEVVSAAAKPIYLPGRTTDRNAVVELTVKTSGDTQSVRVLELGRSESSGGGETTFTVDLSPGSQNLTIVPESKFKPPLAGSIDGSSKIVPVQAAGAPRVGAITVTASSDSTVVVSGGVVDVNSSAAATEVKYVAWKKGTSEPRCSVGSSGGGMTVDGGKVSDTTTITGLERKRFDVKVCASNGYGVATSNTVRLLVAGGQLVLKEPSTYSVNVAPVKRGAVYTYDQQGGITVPTDLPADFETREFSTDGWNWRPLEQFTLGYDNAPGALYFRGCDSEAEDCTATVTVTAATAPTIVSVAFPEGCVLTPTKDSVTVSRAARQSAVIEVTSDLATLKAHFTVSWSASSAYASLQPITHDVDICFVEPPDEPDPEDPDPEDPGTVVPPPTTP</sequence>
<keyword evidence="3" id="KW-1185">Reference proteome</keyword>
<dbReference type="RefSeq" id="WP_129188039.1">
    <property type="nucleotide sequence ID" value="NZ_CP035491.1"/>
</dbReference>
<evidence type="ECO:0008006" key="4">
    <source>
        <dbReference type="Google" id="ProtNLM"/>
    </source>
</evidence>
<gene>
    <name evidence="2" type="ORF">ET445_01060</name>
</gene>
<dbReference type="OrthoDB" id="5241356at2"/>
<name>A0A4V0YGR5_9MICO</name>
<feature type="compositionally biased region" description="Acidic residues" evidence="1">
    <location>
        <begin position="1988"/>
        <end position="2001"/>
    </location>
</feature>